<accession>A0A2K1IP22</accession>
<dbReference type="Proteomes" id="UP000006727">
    <property type="component" value="Chromosome 22"/>
</dbReference>
<gene>
    <name evidence="1" type="ORF">PHYPA_027345</name>
</gene>
<evidence type="ECO:0000313" key="2">
    <source>
        <dbReference type="EnsemblPlants" id="PAC:32904447.CDS.1"/>
    </source>
</evidence>
<name>A0A2K1IP22_PHYPA</name>
<reference evidence="2" key="3">
    <citation type="submission" date="2020-12" db="UniProtKB">
        <authorList>
            <consortium name="EnsemblPlants"/>
        </authorList>
    </citation>
    <scope>IDENTIFICATION</scope>
</reference>
<dbReference type="AlphaFoldDB" id="A0A2K1IP22"/>
<reference evidence="1 3" key="2">
    <citation type="journal article" date="2018" name="Plant J.">
        <title>The Physcomitrella patens chromosome-scale assembly reveals moss genome structure and evolution.</title>
        <authorList>
            <person name="Lang D."/>
            <person name="Ullrich K.K."/>
            <person name="Murat F."/>
            <person name="Fuchs J."/>
            <person name="Jenkins J."/>
            <person name="Haas F.B."/>
            <person name="Piednoel M."/>
            <person name="Gundlach H."/>
            <person name="Van Bel M."/>
            <person name="Meyberg R."/>
            <person name="Vives C."/>
            <person name="Morata J."/>
            <person name="Symeonidi A."/>
            <person name="Hiss M."/>
            <person name="Muchero W."/>
            <person name="Kamisugi Y."/>
            <person name="Saleh O."/>
            <person name="Blanc G."/>
            <person name="Decker E.L."/>
            <person name="van Gessel N."/>
            <person name="Grimwood J."/>
            <person name="Hayes R.D."/>
            <person name="Graham S.W."/>
            <person name="Gunter L.E."/>
            <person name="McDaniel S.F."/>
            <person name="Hoernstein S.N.W."/>
            <person name="Larsson A."/>
            <person name="Li F.W."/>
            <person name="Perroud P.F."/>
            <person name="Phillips J."/>
            <person name="Ranjan P."/>
            <person name="Rokshar D.S."/>
            <person name="Rothfels C.J."/>
            <person name="Schneider L."/>
            <person name="Shu S."/>
            <person name="Stevenson D.W."/>
            <person name="Thummler F."/>
            <person name="Tillich M."/>
            <person name="Villarreal Aguilar J.C."/>
            <person name="Widiez T."/>
            <person name="Wong G.K."/>
            <person name="Wymore A."/>
            <person name="Zhang Y."/>
            <person name="Zimmer A.D."/>
            <person name="Quatrano R.S."/>
            <person name="Mayer K.F.X."/>
            <person name="Goodstein D."/>
            <person name="Casacuberta J.M."/>
            <person name="Vandepoele K."/>
            <person name="Reski R."/>
            <person name="Cuming A.C."/>
            <person name="Tuskan G.A."/>
            <person name="Maumus F."/>
            <person name="Salse J."/>
            <person name="Schmutz J."/>
            <person name="Rensing S.A."/>
        </authorList>
    </citation>
    <scope>NUCLEOTIDE SEQUENCE [LARGE SCALE GENOMIC DNA]</scope>
    <source>
        <strain evidence="2 3">cv. Gransden 2004</strain>
    </source>
</reference>
<sequence>MQFCLDCLTRTTSIIASSPFRNLNLCSKDSGPRSALLILLLVFNRNTACLYADHMGKNKKIHFLLPLSETNPVAHAKKFTPQKMLLLVKASAMPNPKKREQGRGGGGGGCGIWPPVNVDPALIS</sequence>
<dbReference type="EnsemblPlants" id="Pp3c22_19490V3.1">
    <property type="protein sequence ID" value="PAC:32904447.CDS.1"/>
    <property type="gene ID" value="Pp3c22_19490"/>
</dbReference>
<dbReference type="EMBL" id="ABEU02000022">
    <property type="protein sequence ID" value="PNR31029.1"/>
    <property type="molecule type" value="Genomic_DNA"/>
</dbReference>
<evidence type="ECO:0000313" key="1">
    <source>
        <dbReference type="EMBL" id="PNR31029.1"/>
    </source>
</evidence>
<protein>
    <submittedName>
        <fullName evidence="1 2">Uncharacterized protein</fullName>
    </submittedName>
</protein>
<organism evidence="1">
    <name type="scientific">Physcomitrium patens</name>
    <name type="common">Spreading-leaved earth moss</name>
    <name type="synonym">Physcomitrella patens</name>
    <dbReference type="NCBI Taxonomy" id="3218"/>
    <lineage>
        <taxon>Eukaryota</taxon>
        <taxon>Viridiplantae</taxon>
        <taxon>Streptophyta</taxon>
        <taxon>Embryophyta</taxon>
        <taxon>Bryophyta</taxon>
        <taxon>Bryophytina</taxon>
        <taxon>Bryopsida</taxon>
        <taxon>Funariidae</taxon>
        <taxon>Funariales</taxon>
        <taxon>Funariaceae</taxon>
        <taxon>Physcomitrium</taxon>
    </lineage>
</organism>
<evidence type="ECO:0000313" key="3">
    <source>
        <dbReference type="Proteomes" id="UP000006727"/>
    </source>
</evidence>
<dbReference type="InParanoid" id="A0A2K1IP22"/>
<proteinExistence type="predicted"/>
<reference evidence="1 3" key="1">
    <citation type="journal article" date="2008" name="Science">
        <title>The Physcomitrella genome reveals evolutionary insights into the conquest of land by plants.</title>
        <authorList>
            <person name="Rensing S."/>
            <person name="Lang D."/>
            <person name="Zimmer A."/>
            <person name="Terry A."/>
            <person name="Salamov A."/>
            <person name="Shapiro H."/>
            <person name="Nishiyama T."/>
            <person name="Perroud P.-F."/>
            <person name="Lindquist E."/>
            <person name="Kamisugi Y."/>
            <person name="Tanahashi T."/>
            <person name="Sakakibara K."/>
            <person name="Fujita T."/>
            <person name="Oishi K."/>
            <person name="Shin-I T."/>
            <person name="Kuroki Y."/>
            <person name="Toyoda A."/>
            <person name="Suzuki Y."/>
            <person name="Hashimoto A."/>
            <person name="Yamaguchi K."/>
            <person name="Sugano A."/>
            <person name="Kohara Y."/>
            <person name="Fujiyama A."/>
            <person name="Anterola A."/>
            <person name="Aoki S."/>
            <person name="Ashton N."/>
            <person name="Barbazuk W.B."/>
            <person name="Barker E."/>
            <person name="Bennetzen J."/>
            <person name="Bezanilla M."/>
            <person name="Blankenship R."/>
            <person name="Cho S.H."/>
            <person name="Dutcher S."/>
            <person name="Estelle M."/>
            <person name="Fawcett J.A."/>
            <person name="Gundlach H."/>
            <person name="Hanada K."/>
            <person name="Heyl A."/>
            <person name="Hicks K.A."/>
            <person name="Hugh J."/>
            <person name="Lohr M."/>
            <person name="Mayer K."/>
            <person name="Melkozernov A."/>
            <person name="Murata T."/>
            <person name="Nelson D."/>
            <person name="Pils B."/>
            <person name="Prigge M."/>
            <person name="Reiss B."/>
            <person name="Renner T."/>
            <person name="Rombauts S."/>
            <person name="Rushton P."/>
            <person name="Sanderfoot A."/>
            <person name="Schween G."/>
            <person name="Shiu S.-H."/>
            <person name="Stueber K."/>
            <person name="Theodoulou F.L."/>
            <person name="Tu H."/>
            <person name="Van de Peer Y."/>
            <person name="Verrier P.J."/>
            <person name="Waters E."/>
            <person name="Wood A."/>
            <person name="Yang L."/>
            <person name="Cove D."/>
            <person name="Cuming A."/>
            <person name="Hasebe M."/>
            <person name="Lucas S."/>
            <person name="Mishler D.B."/>
            <person name="Reski R."/>
            <person name="Grigoriev I."/>
            <person name="Quatrano R.S."/>
            <person name="Boore J.L."/>
        </authorList>
    </citation>
    <scope>NUCLEOTIDE SEQUENCE [LARGE SCALE GENOMIC DNA]</scope>
    <source>
        <strain evidence="2 3">cv. Gransden 2004</strain>
    </source>
</reference>
<dbReference type="Gramene" id="Pp3c22_19490V3.1">
    <property type="protein sequence ID" value="PAC:32904447.CDS.1"/>
    <property type="gene ID" value="Pp3c22_19490"/>
</dbReference>
<keyword evidence="3" id="KW-1185">Reference proteome</keyword>